<sequence>MTLTEAKRALLAQRLRRRETRTIEPRPEGVAPPLAHAQERLWFLDQYEPGSTAFVVPSLVRLRRPIDEQDLRVALVRLLARHEALRMNFRATDDGRPSLVLREPDNPALKVRRAASLEEGLQLAEAELAVPIDLAEDPMLQVLLVRLAPDDHLLLLKAHHIVVDGWSAEIVMRDLLACYDRRPMAELPIGYGDYAIWEAGRDYGREVAYWRERLRDVPPLELPTDRPRPAVRRDAGAATPVRIGADVVARLAAVSARAHATPYMTLLTAFQVLLGRLTGQDDFAVGTPVAGRGLPELDGVVGMFVNTLVMRAGLAGDPTFEELLTQVKESALDAYAHQDLPFERLVTELNVPRDVSRSPICQAIFALQNFDRAGDVEAVDVPITSTRADLCLYLFETGEELTGSLTYSTDLFTGESAERLARRFETLVRSIAEHPRARLSELEVMDDGELELIDSFSRGEQVRPLQARLLHEVLQPGEGVAVTCDGDELTYSELDRRATRLAVALQRRGVGPDVRVGVLLEQSVDIAVALLGVLKAGGAYVPLDPKLPQERLDYLVEDSGAVTVLTDVTGEDGELRDPGTTPDHLAYVIYTSGTTGRPKGVAVQHRQILTYLAGVRERFGVEPGSRFALMQSLAFDFGITIFYLSLLTGGTLQLLDPQTQELPEADYLKLTPSHLASLLSTGDQRLPRKLLILGGEASRSAWAGELSRRTRVINHYGPTEATVGITTHEVTGHETEPALPIGRPLPGARVLVLDAAGRPVPIGATGEIHLGGDRLARGYLGRPELTAEKFVELDGERFYRTGDLGRWLPTGELCFLGRRDLQVKVRGHRVELGEIEVALSALPEVEQAVVELRGDRLVGYLTGERLSVSELRARLGRTLPDYMIPVRYVWLDELPLKSHGKVDRARLPEPDEERPDQETAFVEPSTELELAVAEVWAEVLGLERVGAHDDFFDLGGHSLLAAQVVARLKRRLPRPVTILDLFQHPTVRGLAALSQTADSGRLVHRLTREQKATASVVCIPYSGGSAAIYQPLADEMPAGHALYTVTVPGHELGAHEQATAVEEIAERCAAEILEHVRGPLSLYGHCGLGVMLTVEIARRLEAAGRDVDAVYLGGVFPFARPRKGLRRVTEAIEKLQGDQHWANGLRAAGLDTDGLDQAELQLLIDNQRRGTKEAEEYFTRLFEEDPIRLRAPVISVVGERDPATDYYQERFREWHRIAERTALVVLDEAGHYYLKYRAAELAQIVTRTHHEWERIPRSTWWVEGVSEQANAQAGPEPTMRRFSAVAAGQLISIIGAALTEFAVPIWIYTTTGSLVSFALFSVLALVPGTLVAPIAGAVVDRYDRRTVMLAGSTAAGSTQLVLGVLLWTGNLQLWHVYPLLALLSVALTFQRLAYQSAVPQLVPKRYLGHANGIVQLVTGTSQLLVPLIAVGLVALIGLEGILAIEVVSYTLAIGTLLMIRFPKAMAARRRETLGAEIAGGWRFTWGVRGLRDMVLFFTVLNVFLSPLFVLVTPLVLGFATLADVGRAAFAGGLGAFLGGLVLTIWGGPRRRRMRGMLLSVLGLAAAALVTGLRAELWVVAVGAFGLSFALTTVNGIYATIVQVKVPRRYHGRVFALNTMIAWSTLPIGFGLVAPFGTALVEPLMAPGGALAGSVGAVIGTGPGRGIGLMYLLLALAITIVVLVALRARTLARFDEEVPDSPPDDLIGYQEISARAGGPSATAEAPTVRR</sequence>
<feature type="transmembrane region" description="Helical" evidence="4">
    <location>
        <begin position="1580"/>
        <end position="1601"/>
    </location>
</feature>
<dbReference type="InterPro" id="IPR042099">
    <property type="entry name" value="ANL_N_sf"/>
</dbReference>
<keyword evidence="4" id="KW-0812">Transmembrane</keyword>
<dbReference type="SUPFAM" id="SSF52777">
    <property type="entry name" value="CoA-dependent acyltransferases"/>
    <property type="match status" value="2"/>
</dbReference>
<dbReference type="InterPro" id="IPR025110">
    <property type="entry name" value="AMP-bd_C"/>
</dbReference>
<dbReference type="Pfam" id="PF00501">
    <property type="entry name" value="AMP-binding"/>
    <property type="match status" value="2"/>
</dbReference>
<dbReference type="InterPro" id="IPR011701">
    <property type="entry name" value="MFS"/>
</dbReference>
<accession>A0A7W0HMP1</accession>
<feature type="transmembrane region" description="Helical" evidence="4">
    <location>
        <begin position="1441"/>
        <end position="1461"/>
    </location>
</feature>
<dbReference type="InterPro" id="IPR020845">
    <property type="entry name" value="AMP-binding_CS"/>
</dbReference>
<dbReference type="CDD" id="cd05930">
    <property type="entry name" value="A_NRPS"/>
    <property type="match status" value="1"/>
</dbReference>
<dbReference type="Gene3D" id="3.30.300.30">
    <property type="match status" value="1"/>
</dbReference>
<feature type="transmembrane region" description="Helical" evidence="4">
    <location>
        <begin position="1667"/>
        <end position="1685"/>
    </location>
</feature>
<dbReference type="InterPro" id="IPR029058">
    <property type="entry name" value="AB_hydrolase_fold"/>
</dbReference>
<dbReference type="GO" id="GO:0047527">
    <property type="term" value="F:2,3-dihydroxybenzoate-serine ligase activity"/>
    <property type="evidence" value="ECO:0007669"/>
    <property type="project" value="TreeGrafter"/>
</dbReference>
<dbReference type="GO" id="GO:0008610">
    <property type="term" value="P:lipid biosynthetic process"/>
    <property type="evidence" value="ECO:0007669"/>
    <property type="project" value="UniProtKB-ARBA"/>
</dbReference>
<dbReference type="CDD" id="cd19531">
    <property type="entry name" value="LCL_NRPS-like"/>
    <property type="match status" value="1"/>
</dbReference>
<dbReference type="InterPro" id="IPR009081">
    <property type="entry name" value="PP-bd_ACP"/>
</dbReference>
<dbReference type="CDD" id="cd06173">
    <property type="entry name" value="MFS_MefA_like"/>
    <property type="match status" value="1"/>
</dbReference>
<proteinExistence type="predicted"/>
<gene>
    <name evidence="6" type="ORF">HNR30_000290</name>
</gene>
<comment type="caution">
    <text evidence="6">The sequence shown here is derived from an EMBL/GenBank/DDBJ whole genome shotgun (WGS) entry which is preliminary data.</text>
</comment>
<dbReference type="RefSeq" id="WP_181607590.1">
    <property type="nucleotide sequence ID" value="NZ_BAABAM010000001.1"/>
</dbReference>
<dbReference type="Pfam" id="PF00668">
    <property type="entry name" value="Condensation"/>
    <property type="match status" value="1"/>
</dbReference>
<dbReference type="Pfam" id="PF13193">
    <property type="entry name" value="AMP-binding_C"/>
    <property type="match status" value="1"/>
</dbReference>
<dbReference type="PROSITE" id="PS00455">
    <property type="entry name" value="AMP_BINDING"/>
    <property type="match status" value="1"/>
</dbReference>
<evidence type="ECO:0000256" key="2">
    <source>
        <dbReference type="ARBA" id="ARBA00022450"/>
    </source>
</evidence>
<dbReference type="EMBL" id="JACDUR010000001">
    <property type="protein sequence ID" value="MBA2888955.1"/>
    <property type="molecule type" value="Genomic_DNA"/>
</dbReference>
<dbReference type="Gene3D" id="3.40.50.12780">
    <property type="entry name" value="N-terminal domain of ligase-like"/>
    <property type="match status" value="1"/>
</dbReference>
<dbReference type="Gene3D" id="1.10.1200.10">
    <property type="entry name" value="ACP-like"/>
    <property type="match status" value="1"/>
</dbReference>
<dbReference type="Gene3D" id="3.40.50.1820">
    <property type="entry name" value="alpha/beta hydrolase"/>
    <property type="match status" value="1"/>
</dbReference>
<dbReference type="PANTHER" id="PTHR45527">
    <property type="entry name" value="NONRIBOSOMAL PEPTIDE SYNTHETASE"/>
    <property type="match status" value="1"/>
</dbReference>
<feature type="transmembrane region" description="Helical" evidence="4">
    <location>
        <begin position="1494"/>
        <end position="1521"/>
    </location>
</feature>
<organism evidence="6 7">
    <name type="scientific">Nonomuraea soli</name>
    <dbReference type="NCBI Taxonomy" id="1032476"/>
    <lineage>
        <taxon>Bacteria</taxon>
        <taxon>Bacillati</taxon>
        <taxon>Actinomycetota</taxon>
        <taxon>Actinomycetes</taxon>
        <taxon>Streptosporangiales</taxon>
        <taxon>Streptosporangiaceae</taxon>
        <taxon>Nonomuraea</taxon>
    </lineage>
</organism>
<dbReference type="InterPro" id="IPR045851">
    <property type="entry name" value="AMP-bd_C_sf"/>
</dbReference>
<evidence type="ECO:0000313" key="6">
    <source>
        <dbReference type="EMBL" id="MBA2888955.1"/>
    </source>
</evidence>
<feature type="transmembrane region" description="Helical" evidence="4">
    <location>
        <begin position="1374"/>
        <end position="1393"/>
    </location>
</feature>
<dbReference type="GO" id="GO:0022857">
    <property type="term" value="F:transmembrane transporter activity"/>
    <property type="evidence" value="ECO:0007669"/>
    <property type="project" value="InterPro"/>
</dbReference>
<evidence type="ECO:0000259" key="5">
    <source>
        <dbReference type="PROSITE" id="PS50075"/>
    </source>
</evidence>
<dbReference type="GO" id="GO:0031177">
    <property type="term" value="F:phosphopantetheine binding"/>
    <property type="evidence" value="ECO:0007669"/>
    <property type="project" value="InterPro"/>
</dbReference>
<dbReference type="Gene3D" id="1.20.1250.20">
    <property type="entry name" value="MFS general substrate transporter like domains"/>
    <property type="match status" value="1"/>
</dbReference>
<dbReference type="FunFam" id="1.10.1200.10:FF:000016">
    <property type="entry name" value="Non-ribosomal peptide synthase"/>
    <property type="match status" value="1"/>
</dbReference>
<evidence type="ECO:0000256" key="1">
    <source>
        <dbReference type="ARBA" id="ARBA00001957"/>
    </source>
</evidence>
<reference evidence="6 7" key="1">
    <citation type="submission" date="2020-07" db="EMBL/GenBank/DDBJ databases">
        <title>Genomic Encyclopedia of Type Strains, Phase IV (KMG-IV): sequencing the most valuable type-strain genomes for metagenomic binning, comparative biology and taxonomic classification.</title>
        <authorList>
            <person name="Goeker M."/>
        </authorList>
    </citation>
    <scope>NUCLEOTIDE SEQUENCE [LARGE SCALE GENOMIC DNA]</scope>
    <source>
        <strain evidence="6 7">DSM 45533</strain>
    </source>
</reference>
<dbReference type="NCBIfam" id="TIGR01733">
    <property type="entry name" value="AA-adenyl-dom"/>
    <property type="match status" value="1"/>
</dbReference>
<feature type="transmembrane region" description="Helical" evidence="4">
    <location>
        <begin position="1613"/>
        <end position="1636"/>
    </location>
</feature>
<dbReference type="InterPro" id="IPR020806">
    <property type="entry name" value="PKS_PP-bd"/>
</dbReference>
<dbReference type="Proteomes" id="UP000530928">
    <property type="component" value="Unassembled WGS sequence"/>
</dbReference>
<dbReference type="InterPro" id="IPR000873">
    <property type="entry name" value="AMP-dep_synth/lig_dom"/>
</dbReference>
<dbReference type="PROSITE" id="PS50075">
    <property type="entry name" value="CARRIER"/>
    <property type="match status" value="1"/>
</dbReference>
<protein>
    <submittedName>
        <fullName evidence="6">Amino acid adenylation domain-containing protein</fullName>
    </submittedName>
</protein>
<feature type="transmembrane region" description="Helical" evidence="4">
    <location>
        <begin position="1314"/>
        <end position="1339"/>
    </location>
</feature>
<feature type="domain" description="Carrier" evidence="5">
    <location>
        <begin position="923"/>
        <end position="998"/>
    </location>
</feature>
<dbReference type="SUPFAM" id="SSF103473">
    <property type="entry name" value="MFS general substrate transporter"/>
    <property type="match status" value="1"/>
</dbReference>
<evidence type="ECO:0000256" key="3">
    <source>
        <dbReference type="ARBA" id="ARBA00022553"/>
    </source>
</evidence>
<dbReference type="Gene3D" id="3.30.559.10">
    <property type="entry name" value="Chloramphenicol acetyltransferase-like domain"/>
    <property type="match status" value="1"/>
</dbReference>
<dbReference type="GO" id="GO:0072330">
    <property type="term" value="P:monocarboxylic acid biosynthetic process"/>
    <property type="evidence" value="ECO:0007669"/>
    <property type="project" value="UniProtKB-ARBA"/>
</dbReference>
<dbReference type="SUPFAM" id="SSF56801">
    <property type="entry name" value="Acetyl-CoA synthetase-like"/>
    <property type="match status" value="1"/>
</dbReference>
<dbReference type="InterPro" id="IPR036259">
    <property type="entry name" value="MFS_trans_sf"/>
</dbReference>
<dbReference type="SMART" id="SM00823">
    <property type="entry name" value="PKS_PP"/>
    <property type="match status" value="1"/>
</dbReference>
<dbReference type="PANTHER" id="PTHR45527:SF1">
    <property type="entry name" value="FATTY ACID SYNTHASE"/>
    <property type="match status" value="1"/>
</dbReference>
<keyword evidence="2" id="KW-0596">Phosphopantetheine</keyword>
<dbReference type="Pfam" id="PF00550">
    <property type="entry name" value="PP-binding"/>
    <property type="match status" value="1"/>
</dbReference>
<dbReference type="GO" id="GO:0043041">
    <property type="term" value="P:amino acid activation for nonribosomal peptide biosynthetic process"/>
    <property type="evidence" value="ECO:0007669"/>
    <property type="project" value="TreeGrafter"/>
</dbReference>
<dbReference type="Gene3D" id="3.30.559.30">
    <property type="entry name" value="Nonribosomal peptide synthetase, condensation domain"/>
    <property type="match status" value="1"/>
</dbReference>
<dbReference type="GO" id="GO:0009239">
    <property type="term" value="P:enterobactin biosynthetic process"/>
    <property type="evidence" value="ECO:0007669"/>
    <property type="project" value="TreeGrafter"/>
</dbReference>
<dbReference type="InterPro" id="IPR001242">
    <property type="entry name" value="Condensation_dom"/>
</dbReference>
<feature type="transmembrane region" description="Helical" evidence="4">
    <location>
        <begin position="1557"/>
        <end position="1574"/>
    </location>
</feature>
<evidence type="ECO:0000256" key="4">
    <source>
        <dbReference type="SAM" id="Phobius"/>
    </source>
</evidence>
<dbReference type="InterPro" id="IPR023213">
    <property type="entry name" value="CAT-like_dom_sf"/>
</dbReference>
<dbReference type="InterPro" id="IPR006162">
    <property type="entry name" value="Ppantetheine_attach_site"/>
</dbReference>
<keyword evidence="4" id="KW-0472">Membrane</keyword>
<dbReference type="SUPFAM" id="SSF53474">
    <property type="entry name" value="alpha/beta-Hydrolases"/>
    <property type="match status" value="1"/>
</dbReference>
<feature type="transmembrane region" description="Helical" evidence="4">
    <location>
        <begin position="1413"/>
        <end position="1435"/>
    </location>
</feature>
<keyword evidence="7" id="KW-1185">Reference proteome</keyword>
<dbReference type="GO" id="GO:0009366">
    <property type="term" value="C:enterobactin synthetase complex"/>
    <property type="evidence" value="ECO:0007669"/>
    <property type="project" value="TreeGrafter"/>
</dbReference>
<name>A0A7W0HMP1_9ACTN</name>
<dbReference type="Pfam" id="PF00975">
    <property type="entry name" value="Thioesterase"/>
    <property type="match status" value="1"/>
</dbReference>
<dbReference type="GO" id="GO:0005829">
    <property type="term" value="C:cytosol"/>
    <property type="evidence" value="ECO:0007669"/>
    <property type="project" value="TreeGrafter"/>
</dbReference>
<dbReference type="InterPro" id="IPR010071">
    <property type="entry name" value="AA_adenyl_dom"/>
</dbReference>
<feature type="transmembrane region" description="Helical" evidence="4">
    <location>
        <begin position="1527"/>
        <end position="1545"/>
    </location>
</feature>
<keyword evidence="3" id="KW-0597">Phosphoprotein</keyword>
<dbReference type="PROSITE" id="PS00012">
    <property type="entry name" value="PHOSPHOPANTETHEINE"/>
    <property type="match status" value="1"/>
</dbReference>
<dbReference type="InterPro" id="IPR001031">
    <property type="entry name" value="Thioesterase"/>
</dbReference>
<keyword evidence="4" id="KW-1133">Transmembrane helix</keyword>
<dbReference type="Pfam" id="PF07690">
    <property type="entry name" value="MFS_1"/>
    <property type="match status" value="1"/>
</dbReference>
<feature type="transmembrane region" description="Helical" evidence="4">
    <location>
        <begin position="1284"/>
        <end position="1308"/>
    </location>
</feature>
<evidence type="ECO:0000313" key="7">
    <source>
        <dbReference type="Proteomes" id="UP000530928"/>
    </source>
</evidence>
<dbReference type="InterPro" id="IPR036736">
    <property type="entry name" value="ACP-like_sf"/>
</dbReference>
<comment type="cofactor">
    <cofactor evidence="1">
        <name>pantetheine 4'-phosphate</name>
        <dbReference type="ChEBI" id="CHEBI:47942"/>
    </cofactor>
</comment>